<protein>
    <recommendedName>
        <fullName evidence="3">Transposase</fullName>
    </recommendedName>
</protein>
<evidence type="ECO:0000313" key="2">
    <source>
        <dbReference type="Proteomes" id="UP000198683"/>
    </source>
</evidence>
<dbReference type="RefSeq" id="WP_090770334.1">
    <property type="nucleotide sequence ID" value="NZ_FNFB01000020.1"/>
</dbReference>
<keyword evidence="2" id="KW-1185">Reference proteome</keyword>
<dbReference type="OrthoDB" id="3541815at2"/>
<dbReference type="EMBL" id="FNFB01000020">
    <property type="protein sequence ID" value="SDL37302.1"/>
    <property type="molecule type" value="Genomic_DNA"/>
</dbReference>
<evidence type="ECO:0000313" key="1">
    <source>
        <dbReference type="EMBL" id="SDL37302.1"/>
    </source>
</evidence>
<gene>
    <name evidence="1" type="ORF">SAMN05421874_12076</name>
</gene>
<reference evidence="1 2" key="1">
    <citation type="submission" date="2016-10" db="EMBL/GenBank/DDBJ databases">
        <authorList>
            <person name="de Groot N.N."/>
        </authorList>
    </citation>
    <scope>NUCLEOTIDE SEQUENCE [LARGE SCALE GENOMIC DNA]</scope>
    <source>
        <strain evidence="1 2">CGMCC 4.5681</strain>
    </source>
</reference>
<evidence type="ECO:0008006" key="3">
    <source>
        <dbReference type="Google" id="ProtNLM"/>
    </source>
</evidence>
<name>A0A1G9JJ45_9ACTN</name>
<proteinExistence type="predicted"/>
<dbReference type="Proteomes" id="UP000198683">
    <property type="component" value="Unassembled WGS sequence"/>
</dbReference>
<dbReference type="AlphaFoldDB" id="A0A1G9JJ45"/>
<organism evidence="1 2">
    <name type="scientific">Nonomuraea maritima</name>
    <dbReference type="NCBI Taxonomy" id="683260"/>
    <lineage>
        <taxon>Bacteria</taxon>
        <taxon>Bacillati</taxon>
        <taxon>Actinomycetota</taxon>
        <taxon>Actinomycetes</taxon>
        <taxon>Streptosporangiales</taxon>
        <taxon>Streptosporangiaceae</taxon>
        <taxon>Nonomuraea</taxon>
    </lineage>
</organism>
<sequence length="76" mass="8523">MESRWIGVDGYEVVPALREGRQVLRVLRNGWAVADCSSVDEVARHVDLADLCEVFEFPSRMALDGPAEARTSSHHR</sequence>
<accession>A0A1G9JJ45</accession>
<dbReference type="STRING" id="683260.SAMN05421874_12076"/>